<name>A0A9P4X4Y2_9HYPO</name>
<dbReference type="EMBL" id="QLNT01000027">
    <property type="protein sequence ID" value="KAF3057879.1"/>
    <property type="molecule type" value="Genomic_DNA"/>
</dbReference>
<evidence type="ECO:0000256" key="1">
    <source>
        <dbReference type="SAM" id="Coils"/>
    </source>
</evidence>
<evidence type="ECO:0000313" key="4">
    <source>
        <dbReference type="EMBL" id="KAF3057879.1"/>
    </source>
</evidence>
<sequence length="441" mass="48821">MEDTSQSGHHAGWQHQEPQAESTDSSDTGLATNTESTGSSDTDPATNTNASGGNPRHTTSFTAMAALVQESQRLANASLGRLPLPQSVSNANATIGIHGDANSLNPENRLAMLNQYLERLQGPNTVLEGSIQALNSLLQRSNNNNNVTDMRQRFDGRFADLENRMNGVTERLQALDGQLQRSNNNNDITDMRQRVDGRFADLENRINGVMELLQTFDVRLMQLERGMARQTDAAIRLANRGSRTNQRLDRLERRAPEEDDYEDCDYWAQVEEFIRGAVRDAVRDALHPTWAPPYSHDALAPPPYRLQPYGLQPLGVPPHVLHSPGMPPSGLIPNGTPMRIPLYRIDRAANPLVRLDAHEEATNEEAMNGEAMDGVATNGNANDPARVVMLTLGRLSIFHFGLLILSVQILGIQILGIQILGIQILGIPIYHEMPRYHDEME</sequence>
<keyword evidence="5" id="KW-1185">Reference proteome</keyword>
<keyword evidence="3" id="KW-0812">Transmembrane</keyword>
<gene>
    <name evidence="4" type="ORF">CFAM422_012074</name>
</gene>
<reference evidence="4 5" key="1">
    <citation type="submission" date="2018-06" db="EMBL/GenBank/DDBJ databases">
        <title>Genome analysis of cellulolytic fungus Trichoderma lentiforme CFAM-422.</title>
        <authorList>
            <person name="Steindorff A.S."/>
            <person name="Formighieri E.F."/>
            <person name="Midorikawa G.E.O."/>
            <person name="Tamietti M.S."/>
            <person name="Ramos E.Z."/>
            <person name="Silva A.S."/>
            <person name="Bon E.P.S."/>
            <person name="Mendes T.D."/>
            <person name="Damaso M.C.T."/>
            <person name="Favaro L.C.L."/>
        </authorList>
    </citation>
    <scope>NUCLEOTIDE SEQUENCE [LARGE SCALE GENOMIC DNA]</scope>
    <source>
        <strain evidence="4 5">CFAM-422</strain>
    </source>
</reference>
<protein>
    <submittedName>
        <fullName evidence="4">Uncharacterized protein</fullName>
    </submittedName>
</protein>
<feature type="compositionally biased region" description="Polar residues" evidence="2">
    <location>
        <begin position="16"/>
        <end position="58"/>
    </location>
</feature>
<feature type="transmembrane region" description="Helical" evidence="3">
    <location>
        <begin position="397"/>
        <end position="430"/>
    </location>
</feature>
<dbReference type="Proteomes" id="UP000801864">
    <property type="component" value="Unassembled WGS sequence"/>
</dbReference>
<keyword evidence="3" id="KW-0472">Membrane</keyword>
<evidence type="ECO:0000256" key="2">
    <source>
        <dbReference type="SAM" id="MobiDB-lite"/>
    </source>
</evidence>
<proteinExistence type="predicted"/>
<accession>A0A9P4X4Y2</accession>
<evidence type="ECO:0000313" key="5">
    <source>
        <dbReference type="Proteomes" id="UP000801864"/>
    </source>
</evidence>
<feature type="region of interest" description="Disordered" evidence="2">
    <location>
        <begin position="1"/>
        <end position="58"/>
    </location>
</feature>
<comment type="caution">
    <text evidence="4">The sequence shown here is derived from an EMBL/GenBank/DDBJ whole genome shotgun (WGS) entry which is preliminary data.</text>
</comment>
<feature type="coiled-coil region" evidence="1">
    <location>
        <begin position="158"/>
        <end position="185"/>
    </location>
</feature>
<dbReference type="Gene3D" id="1.20.5.340">
    <property type="match status" value="1"/>
</dbReference>
<keyword evidence="3" id="KW-1133">Transmembrane helix</keyword>
<keyword evidence="1" id="KW-0175">Coiled coil</keyword>
<organism evidence="4 5">
    <name type="scientific">Trichoderma lentiforme</name>
    <dbReference type="NCBI Taxonomy" id="1567552"/>
    <lineage>
        <taxon>Eukaryota</taxon>
        <taxon>Fungi</taxon>
        <taxon>Dikarya</taxon>
        <taxon>Ascomycota</taxon>
        <taxon>Pezizomycotina</taxon>
        <taxon>Sordariomycetes</taxon>
        <taxon>Hypocreomycetidae</taxon>
        <taxon>Hypocreales</taxon>
        <taxon>Hypocreaceae</taxon>
        <taxon>Trichoderma</taxon>
    </lineage>
</organism>
<dbReference type="AlphaFoldDB" id="A0A9P4X4Y2"/>
<evidence type="ECO:0000256" key="3">
    <source>
        <dbReference type="SAM" id="Phobius"/>
    </source>
</evidence>